<accession>A0A9X1KSE0</accession>
<sequence length="93" mass="9985">RAVIAVDLFGQPAQFPEIEKIAAENGLKVLEDGAQGFGGRIGEKCACSFGDASATSFFRPRRWAVTATAALSLRTTRNCTRCSNPSVYMERAA</sequence>
<dbReference type="SUPFAM" id="SSF53383">
    <property type="entry name" value="PLP-dependent transferases"/>
    <property type="match status" value="1"/>
</dbReference>
<keyword evidence="1" id="KW-0663">Pyridoxal phosphate</keyword>
<evidence type="ECO:0000256" key="1">
    <source>
        <dbReference type="ARBA" id="ARBA00022898"/>
    </source>
</evidence>
<feature type="non-terminal residue" evidence="2">
    <location>
        <position position="93"/>
    </location>
</feature>
<dbReference type="Proteomes" id="UP001139366">
    <property type="component" value="Unassembled WGS sequence"/>
</dbReference>
<dbReference type="InterPro" id="IPR015424">
    <property type="entry name" value="PyrdxlP-dep_Trfase"/>
</dbReference>
<dbReference type="InterPro" id="IPR000653">
    <property type="entry name" value="DegT/StrS_aminotransferase"/>
</dbReference>
<evidence type="ECO:0000313" key="2">
    <source>
        <dbReference type="EMBL" id="MBZ4037898.1"/>
    </source>
</evidence>
<keyword evidence="3" id="KW-1185">Reference proteome</keyword>
<organism evidence="2 3">
    <name type="scientific">Flavobacterium potami</name>
    <dbReference type="NCBI Taxonomy" id="2872310"/>
    <lineage>
        <taxon>Bacteria</taxon>
        <taxon>Pseudomonadati</taxon>
        <taxon>Bacteroidota</taxon>
        <taxon>Flavobacteriia</taxon>
        <taxon>Flavobacteriales</taxon>
        <taxon>Flavobacteriaceae</taxon>
        <taxon>Flavobacterium</taxon>
    </lineage>
</organism>
<dbReference type="GO" id="GO:0000271">
    <property type="term" value="P:polysaccharide biosynthetic process"/>
    <property type="evidence" value="ECO:0007669"/>
    <property type="project" value="TreeGrafter"/>
</dbReference>
<proteinExistence type="predicted"/>
<protein>
    <submittedName>
        <fullName evidence="2">DegT/DnrJ/EryC1/StrS family aminotransferase</fullName>
    </submittedName>
</protein>
<evidence type="ECO:0000313" key="3">
    <source>
        <dbReference type="Proteomes" id="UP001139366"/>
    </source>
</evidence>
<dbReference type="PANTHER" id="PTHR30244:SF36">
    <property type="entry name" value="3-OXO-GLUCOSE-6-PHOSPHATE:GLUTAMATE AMINOTRANSFERASE"/>
    <property type="match status" value="1"/>
</dbReference>
<dbReference type="Pfam" id="PF01041">
    <property type="entry name" value="DegT_DnrJ_EryC1"/>
    <property type="match status" value="1"/>
</dbReference>
<dbReference type="Gene3D" id="3.40.640.10">
    <property type="entry name" value="Type I PLP-dependent aspartate aminotransferase-like (Major domain)"/>
    <property type="match status" value="1"/>
</dbReference>
<keyword evidence="2" id="KW-0808">Transferase</keyword>
<dbReference type="InterPro" id="IPR015421">
    <property type="entry name" value="PyrdxlP-dep_Trfase_major"/>
</dbReference>
<feature type="non-terminal residue" evidence="2">
    <location>
        <position position="1"/>
    </location>
</feature>
<keyword evidence="2" id="KW-0032">Aminotransferase</keyword>
<dbReference type="GO" id="GO:0008483">
    <property type="term" value="F:transaminase activity"/>
    <property type="evidence" value="ECO:0007669"/>
    <property type="project" value="UniProtKB-KW"/>
</dbReference>
<comment type="caution">
    <text evidence="2">The sequence shown here is derived from an EMBL/GenBank/DDBJ whole genome shotgun (WGS) entry which is preliminary data.</text>
</comment>
<dbReference type="AlphaFoldDB" id="A0A9X1KSE0"/>
<dbReference type="GO" id="GO:0030170">
    <property type="term" value="F:pyridoxal phosphate binding"/>
    <property type="evidence" value="ECO:0007669"/>
    <property type="project" value="TreeGrafter"/>
</dbReference>
<name>A0A9X1KSE0_9FLAO</name>
<reference evidence="2 3" key="1">
    <citation type="journal article" date="2023" name="Antonie Van Leeuwenhoek">
        <title>Flavobacterium potami sp. nov., a multi-metal resistance genes harbouring bacterium isolated from shallow river silt.</title>
        <authorList>
            <person name="Li S."/>
            <person name="Mao S."/>
            <person name="Mu W."/>
            <person name="Guo B."/>
            <person name="Li C."/>
            <person name="Zhu Q."/>
            <person name="Hou X."/>
            <person name="Zhao Y."/>
            <person name="Wei S."/>
            <person name="Liu H."/>
            <person name="Liu A."/>
        </authorList>
    </citation>
    <scope>NUCLEOTIDE SEQUENCE [LARGE SCALE GENOMIC DNA]</scope>
    <source>
        <strain evidence="2 3">17A</strain>
    </source>
</reference>
<dbReference type="EMBL" id="JAINUY010000092">
    <property type="protein sequence ID" value="MBZ4037898.1"/>
    <property type="molecule type" value="Genomic_DNA"/>
</dbReference>
<dbReference type="PANTHER" id="PTHR30244">
    <property type="entry name" value="TRANSAMINASE"/>
    <property type="match status" value="1"/>
</dbReference>
<gene>
    <name evidence="2" type="ORF">K6T82_24345</name>
</gene>